<protein>
    <submittedName>
        <fullName evidence="1">Uncharacterized protein</fullName>
    </submittedName>
</protein>
<name>A0A0A9EU03_ARUDO</name>
<dbReference type="AlphaFoldDB" id="A0A0A9EU03"/>
<dbReference type="EMBL" id="GBRH01195412">
    <property type="protein sequence ID" value="JAE02484.1"/>
    <property type="molecule type" value="Transcribed_RNA"/>
</dbReference>
<accession>A0A0A9EU03</accession>
<reference evidence="1" key="2">
    <citation type="journal article" date="2015" name="Data Brief">
        <title>Shoot transcriptome of the giant reed, Arundo donax.</title>
        <authorList>
            <person name="Barrero R.A."/>
            <person name="Guerrero F.D."/>
            <person name="Moolhuijzen P."/>
            <person name="Goolsby J.A."/>
            <person name="Tidwell J."/>
            <person name="Bellgard S.E."/>
            <person name="Bellgard M.I."/>
        </authorList>
    </citation>
    <scope>NUCLEOTIDE SEQUENCE</scope>
    <source>
        <tissue evidence="1">Shoot tissue taken approximately 20 cm above the soil surface</tissue>
    </source>
</reference>
<organism evidence="1">
    <name type="scientific">Arundo donax</name>
    <name type="common">Giant reed</name>
    <name type="synonym">Donax arundinaceus</name>
    <dbReference type="NCBI Taxonomy" id="35708"/>
    <lineage>
        <taxon>Eukaryota</taxon>
        <taxon>Viridiplantae</taxon>
        <taxon>Streptophyta</taxon>
        <taxon>Embryophyta</taxon>
        <taxon>Tracheophyta</taxon>
        <taxon>Spermatophyta</taxon>
        <taxon>Magnoliopsida</taxon>
        <taxon>Liliopsida</taxon>
        <taxon>Poales</taxon>
        <taxon>Poaceae</taxon>
        <taxon>PACMAD clade</taxon>
        <taxon>Arundinoideae</taxon>
        <taxon>Arundineae</taxon>
        <taxon>Arundo</taxon>
    </lineage>
</organism>
<proteinExistence type="predicted"/>
<reference evidence="1" key="1">
    <citation type="submission" date="2014-09" db="EMBL/GenBank/DDBJ databases">
        <authorList>
            <person name="Magalhaes I.L.F."/>
            <person name="Oliveira U."/>
            <person name="Santos F.R."/>
            <person name="Vidigal T.H.D.A."/>
            <person name="Brescovit A.D."/>
            <person name="Santos A.J."/>
        </authorList>
    </citation>
    <scope>NUCLEOTIDE SEQUENCE</scope>
    <source>
        <tissue evidence="1">Shoot tissue taken approximately 20 cm above the soil surface</tissue>
    </source>
</reference>
<evidence type="ECO:0000313" key="1">
    <source>
        <dbReference type="EMBL" id="JAE02484.1"/>
    </source>
</evidence>
<sequence length="39" mass="4634">MYLPLTRLVSSEHEVVLFMVFLCRGDLNSSFLRFLDKRT</sequence>